<accession>N6TT94</accession>
<keyword evidence="3" id="KW-0597">Phosphoprotein</keyword>
<evidence type="ECO:0000256" key="4">
    <source>
        <dbReference type="ARBA" id="ARBA00023125"/>
    </source>
</evidence>
<dbReference type="GO" id="GO:0043565">
    <property type="term" value="F:sequence-specific DNA binding"/>
    <property type="evidence" value="ECO:0007669"/>
    <property type="project" value="InterPro"/>
</dbReference>
<dbReference type="SUPFAM" id="SSF46785">
    <property type="entry name" value="Winged helix' DNA-binding domain"/>
    <property type="match status" value="1"/>
</dbReference>
<comment type="similarity">
    <text evidence="2 6">Belongs to the ETS family.</text>
</comment>
<dbReference type="InterPro" id="IPR046328">
    <property type="entry name" value="ETS_fam"/>
</dbReference>
<keyword evidence="4 6" id="KW-0238">DNA-binding</keyword>
<evidence type="ECO:0000256" key="6">
    <source>
        <dbReference type="RuleBase" id="RU004019"/>
    </source>
</evidence>
<dbReference type="InterPro" id="IPR036388">
    <property type="entry name" value="WH-like_DNA-bd_sf"/>
</dbReference>
<dbReference type="PROSITE" id="PS00345">
    <property type="entry name" value="ETS_DOMAIN_1"/>
    <property type="match status" value="1"/>
</dbReference>
<dbReference type="FunFam" id="3.10.20.90:FF:000251">
    <property type="entry name" value="DNA-binding protein Ets97D"/>
    <property type="match status" value="1"/>
</dbReference>
<sequence length="524" mass="60324">MPSMNTIMGESFVVNMVDDFSDKLGSANPPKKYIIDHEGTMLECEGTLSEAPDHDENHLLSMETDPDGLSSEPSHLGMGEAHSHKTSTLSIFASEMIPLDTVQDFEQNLMNKLDSDIMKMVDPVSHYVIQHMDIRAPLFKLRRLIEKKLNMDLSNYTFTLQDSQTLEGHKNLVDQCVQGEGLVQVNVQVKLISKKIDIIDVLKPAKDYVHSEDMSNDEDDDEEEEEEEQPMENEEPEEIVAEDANNIVQWQVDMQYKREQERLKIPPDPEDWTVLQVRHWLQWAVRQFNLSNIKLSHWQMTGKALYELTMADFQKIVPNDPGDVFWTHLELLRKMKLVATRREDAPTNAEPGKEFKITTKNSKVERKTLVDHTQWCNDSFLQLKVIPSYRSPLSPYGASLAGNKSGNNGQIQLWQFLLELLTSKEYNSVIQWTGKDAEFKLNHPEVVANLWGVRKNKPAMNYEKLSRALRYYYDGDMISKVHGKRFVYKFVCDLKQLIGYSATELANLVKYGNPMVRPQKQVLS</sequence>
<dbReference type="InterPro" id="IPR000418">
    <property type="entry name" value="Ets_dom"/>
</dbReference>
<dbReference type="SUPFAM" id="SSF47769">
    <property type="entry name" value="SAM/Pointed domain"/>
    <property type="match status" value="1"/>
</dbReference>
<organism evidence="7">
    <name type="scientific">Dendroctonus ponderosae</name>
    <name type="common">Mountain pine beetle</name>
    <dbReference type="NCBI Taxonomy" id="77166"/>
    <lineage>
        <taxon>Eukaryota</taxon>
        <taxon>Metazoa</taxon>
        <taxon>Ecdysozoa</taxon>
        <taxon>Arthropoda</taxon>
        <taxon>Hexapoda</taxon>
        <taxon>Insecta</taxon>
        <taxon>Pterygota</taxon>
        <taxon>Neoptera</taxon>
        <taxon>Endopterygota</taxon>
        <taxon>Coleoptera</taxon>
        <taxon>Polyphaga</taxon>
        <taxon>Cucujiformia</taxon>
        <taxon>Curculionidae</taxon>
        <taxon>Scolytinae</taxon>
        <taxon>Dendroctonus</taxon>
    </lineage>
</organism>
<dbReference type="PANTHER" id="PTHR11849">
    <property type="entry name" value="ETS"/>
    <property type="match status" value="1"/>
</dbReference>
<dbReference type="OMA" id="LVNERKW"/>
<dbReference type="PROSITE" id="PS00346">
    <property type="entry name" value="ETS_DOMAIN_2"/>
    <property type="match status" value="1"/>
</dbReference>
<dbReference type="CDD" id="cd08534">
    <property type="entry name" value="SAM_PNT-GABP-alpha"/>
    <property type="match status" value="1"/>
</dbReference>
<dbReference type="GO" id="GO:0005634">
    <property type="term" value="C:nucleus"/>
    <property type="evidence" value="ECO:0007669"/>
    <property type="project" value="UniProtKB-SubCell"/>
</dbReference>
<dbReference type="InterPro" id="IPR024668">
    <property type="entry name" value="GABP_asu_N"/>
</dbReference>
<reference evidence="7" key="1">
    <citation type="journal article" date="2013" name="Genome Biol.">
        <title>Draft genome of the mountain pine beetle, Dendroctonus ponderosae Hopkins, a major forest pest.</title>
        <authorList>
            <person name="Keeling C.I."/>
            <person name="Yuen M.M."/>
            <person name="Liao N.Y."/>
            <person name="Docking T.R."/>
            <person name="Chan S.K."/>
            <person name="Taylor G.A."/>
            <person name="Palmquist D.L."/>
            <person name="Jackman S.D."/>
            <person name="Nguyen A."/>
            <person name="Li M."/>
            <person name="Henderson H."/>
            <person name="Janes J.K."/>
            <person name="Zhao Y."/>
            <person name="Pandoh P."/>
            <person name="Moore R."/>
            <person name="Sperling F.A."/>
            <person name="Huber D.P."/>
            <person name="Birol I."/>
            <person name="Jones S.J."/>
            <person name="Bohlmann J."/>
        </authorList>
    </citation>
    <scope>NUCLEOTIDE SEQUENCE</scope>
</reference>
<dbReference type="InterPro" id="IPR036390">
    <property type="entry name" value="WH_DNA-bd_sf"/>
</dbReference>
<dbReference type="InterPro" id="IPR013761">
    <property type="entry name" value="SAM/pointed_sf"/>
</dbReference>
<gene>
    <name evidence="7" type="ORF">YQE_10826</name>
</gene>
<dbReference type="HOGENOM" id="CLU_037064_1_0_1"/>
<dbReference type="AlphaFoldDB" id="N6TT94"/>
<evidence type="ECO:0000313" key="7">
    <source>
        <dbReference type="EMBL" id="ENN72485.1"/>
    </source>
</evidence>
<dbReference type="FunFam" id="1.10.10.10:FF:000200">
    <property type="entry name" value="GA-binding protein alpha chain, putative"/>
    <property type="match status" value="1"/>
</dbReference>
<dbReference type="Gene3D" id="1.10.10.10">
    <property type="entry name" value="Winged helix-like DNA-binding domain superfamily/Winged helix DNA-binding domain"/>
    <property type="match status" value="1"/>
</dbReference>
<evidence type="ECO:0000256" key="3">
    <source>
        <dbReference type="ARBA" id="ARBA00022553"/>
    </source>
</evidence>
<proteinExistence type="inferred from homology"/>
<dbReference type="Pfam" id="PF00178">
    <property type="entry name" value="Ets"/>
    <property type="match status" value="1"/>
</dbReference>
<keyword evidence="5 6" id="KW-0539">Nucleus</keyword>
<dbReference type="FunFam" id="1.10.150.50:FF:000039">
    <property type="entry name" value="GA-binding protein alpha chain, putative"/>
    <property type="match status" value="1"/>
</dbReference>
<dbReference type="OrthoDB" id="10067219at2759"/>
<dbReference type="PROSITE" id="PS50061">
    <property type="entry name" value="ETS_DOMAIN_3"/>
    <property type="match status" value="1"/>
</dbReference>
<dbReference type="InterPro" id="IPR003118">
    <property type="entry name" value="Pointed_dom"/>
</dbReference>
<feature type="non-terminal residue" evidence="7">
    <location>
        <position position="1"/>
    </location>
</feature>
<dbReference type="SMART" id="SM00413">
    <property type="entry name" value="ETS"/>
    <property type="match status" value="1"/>
</dbReference>
<protein>
    <submittedName>
        <fullName evidence="7">Uncharacterized protein</fullName>
    </submittedName>
</protein>
<dbReference type="Gene3D" id="3.10.20.90">
    <property type="entry name" value="Phosphatidylinositol 3-kinase Catalytic Subunit, Chain A, domain 1"/>
    <property type="match status" value="1"/>
</dbReference>
<comment type="subcellular location">
    <subcellularLocation>
        <location evidence="1 6">Nucleus</location>
    </subcellularLocation>
</comment>
<dbReference type="PROSITE" id="PS51433">
    <property type="entry name" value="PNT"/>
    <property type="match status" value="1"/>
</dbReference>
<dbReference type="Pfam" id="PF02198">
    <property type="entry name" value="SAM_PNT"/>
    <property type="match status" value="1"/>
</dbReference>
<dbReference type="GO" id="GO:0000981">
    <property type="term" value="F:DNA-binding transcription factor activity, RNA polymerase II-specific"/>
    <property type="evidence" value="ECO:0007669"/>
    <property type="project" value="TreeGrafter"/>
</dbReference>
<evidence type="ECO:0000256" key="1">
    <source>
        <dbReference type="ARBA" id="ARBA00004123"/>
    </source>
</evidence>
<dbReference type="SMART" id="SM00251">
    <property type="entry name" value="SAM_PNT"/>
    <property type="match status" value="1"/>
</dbReference>
<name>N6TT94_DENPD</name>
<dbReference type="EMBL" id="KB741216">
    <property type="protein sequence ID" value="ENN72485.1"/>
    <property type="molecule type" value="Genomic_DNA"/>
</dbReference>
<dbReference type="PRINTS" id="PR00454">
    <property type="entry name" value="ETSDOMAIN"/>
</dbReference>
<dbReference type="Gene3D" id="1.10.150.50">
    <property type="entry name" value="Transcription Factor, Ets-1"/>
    <property type="match status" value="1"/>
</dbReference>
<dbReference type="Pfam" id="PF11620">
    <property type="entry name" value="GABP-alpha"/>
    <property type="match status" value="1"/>
</dbReference>
<dbReference type="PANTHER" id="PTHR11849:SF195">
    <property type="entry name" value="GA-BINDING PROTEIN ALPHA CHAIN"/>
    <property type="match status" value="1"/>
</dbReference>
<dbReference type="GO" id="GO:0030154">
    <property type="term" value="P:cell differentiation"/>
    <property type="evidence" value="ECO:0007669"/>
    <property type="project" value="TreeGrafter"/>
</dbReference>
<evidence type="ECO:0000256" key="5">
    <source>
        <dbReference type="ARBA" id="ARBA00023242"/>
    </source>
</evidence>
<evidence type="ECO:0000256" key="2">
    <source>
        <dbReference type="ARBA" id="ARBA00005562"/>
    </source>
</evidence>